<gene>
    <name evidence="1" type="ORF">PUN28_003427</name>
</gene>
<proteinExistence type="predicted"/>
<accession>A0AAW2GIZ0</accession>
<comment type="caution">
    <text evidence="1">The sequence shown here is derived from an EMBL/GenBank/DDBJ whole genome shotgun (WGS) entry which is preliminary data.</text>
</comment>
<evidence type="ECO:0000313" key="1">
    <source>
        <dbReference type="EMBL" id="KAL0128166.1"/>
    </source>
</evidence>
<dbReference type="AlphaFoldDB" id="A0AAW2GIZ0"/>
<name>A0AAW2GIZ0_9HYME</name>
<dbReference type="Proteomes" id="UP001430953">
    <property type="component" value="Unassembled WGS sequence"/>
</dbReference>
<organism evidence="1 2">
    <name type="scientific">Cardiocondyla obscurior</name>
    <dbReference type="NCBI Taxonomy" id="286306"/>
    <lineage>
        <taxon>Eukaryota</taxon>
        <taxon>Metazoa</taxon>
        <taxon>Ecdysozoa</taxon>
        <taxon>Arthropoda</taxon>
        <taxon>Hexapoda</taxon>
        <taxon>Insecta</taxon>
        <taxon>Pterygota</taxon>
        <taxon>Neoptera</taxon>
        <taxon>Endopterygota</taxon>
        <taxon>Hymenoptera</taxon>
        <taxon>Apocrita</taxon>
        <taxon>Aculeata</taxon>
        <taxon>Formicoidea</taxon>
        <taxon>Formicidae</taxon>
        <taxon>Myrmicinae</taxon>
        <taxon>Cardiocondyla</taxon>
    </lineage>
</organism>
<keyword evidence="2" id="KW-1185">Reference proteome</keyword>
<dbReference type="EMBL" id="JADYXP020000003">
    <property type="protein sequence ID" value="KAL0128166.1"/>
    <property type="molecule type" value="Genomic_DNA"/>
</dbReference>
<evidence type="ECO:0000313" key="2">
    <source>
        <dbReference type="Proteomes" id="UP001430953"/>
    </source>
</evidence>
<reference evidence="1 2" key="1">
    <citation type="submission" date="2023-03" db="EMBL/GenBank/DDBJ databases">
        <title>High recombination rates correlate with genetic variation in Cardiocondyla obscurior ants.</title>
        <authorList>
            <person name="Errbii M."/>
        </authorList>
    </citation>
    <scope>NUCLEOTIDE SEQUENCE [LARGE SCALE GENOMIC DNA]</scope>
    <source>
        <strain evidence="1">Alpha-2009</strain>
        <tissue evidence="1">Whole body</tissue>
    </source>
</reference>
<sequence>MLSPACISNAAQYLGQCTRMIHSRYLYIETCMYVAKKAIEEYGCAKILASNISQISILREYSYLHKNTDKVKLVRKQIKCNILVIYCFQFACNTDTWCNGSKIYLSVHNICIYIVNCLLSHCIRQICVRV</sequence>
<protein>
    <submittedName>
        <fullName evidence="1">Uncharacterized protein</fullName>
    </submittedName>
</protein>